<feature type="compositionally biased region" description="Low complexity" evidence="1">
    <location>
        <begin position="339"/>
        <end position="350"/>
    </location>
</feature>
<dbReference type="AlphaFoldDB" id="A0A2S5B1H3"/>
<dbReference type="OrthoDB" id="21513at2759"/>
<dbReference type="Pfam" id="PF06881">
    <property type="entry name" value="Elongin_A"/>
    <property type="match status" value="1"/>
</dbReference>
<sequence length="365" mass="39917">MNDRPSHPLLDRLEAKHSPPSLKETSLVMLRLHWPAVRDVGDAPFSLLKSLLPHSAADQLAEIEDNSPHIAPHTNGAERCADSGDSTMRESYELTFSAPWRPTGIWRELCVHEFIEVRKAVEDGRISKKEEPKSWREQYSLEEVKREEKMQAIVSKLRGKNDEYKYGRATTKEVDWRVEKKRRSNAASYTARPKTLMEKARHNSKAIKSMYAPRRRSTKPPAPAPCSQPSQRAVSLLPSAAGLLPPARLSAPGLASPKKRVAITTEPAPAATGLATTTTKKRSIPDSPPAGVASVKRAKTVLSPPPPRSRASPAQPPPPPSPAPIPPSPSRAQLFKPYAPGAVPSAAAAGPPKPVPRGIFMPKRR</sequence>
<dbReference type="EMBL" id="PJQD01000113">
    <property type="protein sequence ID" value="POY70627.1"/>
    <property type="molecule type" value="Genomic_DNA"/>
</dbReference>
<feature type="compositionally biased region" description="Low complexity" evidence="1">
    <location>
        <begin position="227"/>
        <end position="256"/>
    </location>
</feature>
<dbReference type="GO" id="GO:0006368">
    <property type="term" value="P:transcription elongation by RNA polymerase II"/>
    <property type="evidence" value="ECO:0007669"/>
    <property type="project" value="InterPro"/>
</dbReference>
<dbReference type="Proteomes" id="UP000237144">
    <property type="component" value="Unassembled WGS sequence"/>
</dbReference>
<feature type="region of interest" description="Disordered" evidence="1">
    <location>
        <begin position="184"/>
        <end position="365"/>
    </location>
</feature>
<evidence type="ECO:0000256" key="1">
    <source>
        <dbReference type="SAM" id="MobiDB-lite"/>
    </source>
</evidence>
<accession>A0A2S5B1H3</accession>
<proteinExistence type="predicted"/>
<reference evidence="2 3" key="1">
    <citation type="journal article" date="2018" name="Front. Microbiol.">
        <title>Prospects for Fungal Bioremediation of Acidic Radioactive Waste Sites: Characterization and Genome Sequence of Rhodotorula taiwanensis MD1149.</title>
        <authorList>
            <person name="Tkavc R."/>
            <person name="Matrosova V.Y."/>
            <person name="Grichenko O.E."/>
            <person name="Gostincar C."/>
            <person name="Volpe R.P."/>
            <person name="Klimenkova P."/>
            <person name="Gaidamakova E.K."/>
            <person name="Zhou C.E."/>
            <person name="Stewart B.J."/>
            <person name="Lyman M.G."/>
            <person name="Malfatti S.A."/>
            <person name="Rubinfeld B."/>
            <person name="Courtot M."/>
            <person name="Singh J."/>
            <person name="Dalgard C.L."/>
            <person name="Hamilton T."/>
            <person name="Frey K.G."/>
            <person name="Gunde-Cimerman N."/>
            <person name="Dugan L."/>
            <person name="Daly M.J."/>
        </authorList>
    </citation>
    <scope>NUCLEOTIDE SEQUENCE [LARGE SCALE GENOMIC DNA]</scope>
    <source>
        <strain evidence="2 3">MD1149</strain>
    </source>
</reference>
<feature type="compositionally biased region" description="Pro residues" evidence="1">
    <location>
        <begin position="303"/>
        <end position="329"/>
    </location>
</feature>
<dbReference type="GO" id="GO:0070449">
    <property type="term" value="C:elongin complex"/>
    <property type="evidence" value="ECO:0007669"/>
    <property type="project" value="InterPro"/>
</dbReference>
<dbReference type="Gene3D" id="6.10.250.3180">
    <property type="match status" value="1"/>
</dbReference>
<evidence type="ECO:0000313" key="3">
    <source>
        <dbReference type="Proteomes" id="UP000237144"/>
    </source>
</evidence>
<feature type="compositionally biased region" description="Low complexity" evidence="1">
    <location>
        <begin position="264"/>
        <end position="278"/>
    </location>
</feature>
<keyword evidence="3" id="KW-1185">Reference proteome</keyword>
<evidence type="ECO:0000313" key="2">
    <source>
        <dbReference type="EMBL" id="POY70627.1"/>
    </source>
</evidence>
<dbReference type="STRING" id="741276.A0A2S5B1H3"/>
<name>A0A2S5B1H3_9BASI</name>
<gene>
    <name evidence="2" type="ORF">BMF94_6405</name>
</gene>
<comment type="caution">
    <text evidence="2">The sequence shown here is derived from an EMBL/GenBank/DDBJ whole genome shotgun (WGS) entry which is preliminary data.</text>
</comment>
<organism evidence="2 3">
    <name type="scientific">Rhodotorula taiwanensis</name>
    <dbReference type="NCBI Taxonomy" id="741276"/>
    <lineage>
        <taxon>Eukaryota</taxon>
        <taxon>Fungi</taxon>
        <taxon>Dikarya</taxon>
        <taxon>Basidiomycota</taxon>
        <taxon>Pucciniomycotina</taxon>
        <taxon>Microbotryomycetes</taxon>
        <taxon>Sporidiobolales</taxon>
        <taxon>Sporidiobolaceae</taxon>
        <taxon>Rhodotorula</taxon>
    </lineage>
</organism>
<dbReference type="InterPro" id="IPR010684">
    <property type="entry name" value="RNA_pol_II_trans_fac_SIII_A"/>
</dbReference>
<protein>
    <submittedName>
        <fullName evidence="2">Uncharacterized protein</fullName>
    </submittedName>
</protein>